<evidence type="ECO:0000256" key="4">
    <source>
        <dbReference type="ARBA" id="ARBA00008883"/>
    </source>
</evidence>
<feature type="domain" description="AAA" evidence="19">
    <location>
        <begin position="268"/>
        <end position="392"/>
    </location>
</feature>
<dbReference type="CDD" id="cd05387">
    <property type="entry name" value="BY-kinase"/>
    <property type="match status" value="1"/>
</dbReference>
<comment type="subcellular location">
    <subcellularLocation>
        <location evidence="1">Cell inner membrane</location>
        <topology evidence="1">Multi-pass membrane protein</topology>
    </subcellularLocation>
</comment>
<comment type="similarity">
    <text evidence="2">Belongs to the CpsC/CapA family.</text>
</comment>
<comment type="caution">
    <text evidence="20">The sequence shown here is derived from an EMBL/GenBank/DDBJ whole genome shotgun (WGS) entry which is preliminary data.</text>
</comment>
<dbReference type="GO" id="GO:0005524">
    <property type="term" value="F:ATP binding"/>
    <property type="evidence" value="ECO:0007669"/>
    <property type="project" value="UniProtKB-KW"/>
</dbReference>
<dbReference type="Pfam" id="PF02706">
    <property type="entry name" value="Wzz"/>
    <property type="match status" value="1"/>
</dbReference>
<evidence type="ECO:0000256" key="1">
    <source>
        <dbReference type="ARBA" id="ARBA00004429"/>
    </source>
</evidence>
<feature type="domain" description="Polysaccharide chain length determinant N-terminal" evidence="18">
    <location>
        <begin position="3"/>
        <end position="90"/>
    </location>
</feature>
<dbReference type="Pfam" id="PF13614">
    <property type="entry name" value="AAA_31"/>
    <property type="match status" value="1"/>
</dbReference>
<organism evidence="20 21">
    <name type="scientific">Ancrocorticia populi</name>
    <dbReference type="NCBI Taxonomy" id="2175228"/>
    <lineage>
        <taxon>Bacteria</taxon>
        <taxon>Bacillati</taxon>
        <taxon>Actinomycetota</taxon>
        <taxon>Actinomycetes</taxon>
        <taxon>Actinomycetales</taxon>
        <taxon>Actinomycetaceae</taxon>
        <taxon>Ancrocorticia</taxon>
    </lineage>
</organism>
<dbReference type="InterPro" id="IPR025669">
    <property type="entry name" value="AAA_dom"/>
</dbReference>
<accession>A0A2V1K647</accession>
<evidence type="ECO:0000256" key="7">
    <source>
        <dbReference type="ARBA" id="ARBA00022519"/>
    </source>
</evidence>
<keyword evidence="9 17" id="KW-0812">Transmembrane</keyword>
<evidence type="ECO:0000256" key="6">
    <source>
        <dbReference type="ARBA" id="ARBA00022475"/>
    </source>
</evidence>
<keyword evidence="13 17" id="KW-1133">Transmembrane helix</keyword>
<dbReference type="AlphaFoldDB" id="A0A2V1K647"/>
<evidence type="ECO:0000256" key="5">
    <source>
        <dbReference type="ARBA" id="ARBA00011903"/>
    </source>
</evidence>
<gene>
    <name evidence="20" type="ORF">DD236_00375</name>
</gene>
<dbReference type="GO" id="GO:0005886">
    <property type="term" value="C:plasma membrane"/>
    <property type="evidence" value="ECO:0007669"/>
    <property type="project" value="UniProtKB-SubCell"/>
</dbReference>
<evidence type="ECO:0000259" key="19">
    <source>
        <dbReference type="Pfam" id="PF13614"/>
    </source>
</evidence>
<reference evidence="21" key="1">
    <citation type="submission" date="2018-05" db="EMBL/GenBank/DDBJ databases">
        <authorList>
            <person name="Li Y."/>
        </authorList>
    </citation>
    <scope>NUCLEOTIDE SEQUENCE [LARGE SCALE GENOMIC DNA]</scope>
    <source>
        <strain evidence="21">sk1b4</strain>
    </source>
</reference>
<dbReference type="NCBIfam" id="TIGR01007">
    <property type="entry name" value="eps_fam"/>
    <property type="match status" value="1"/>
</dbReference>
<dbReference type="InterPro" id="IPR050445">
    <property type="entry name" value="Bact_polysacc_biosynth/exp"/>
</dbReference>
<dbReference type="FunFam" id="3.40.50.300:FF:000527">
    <property type="entry name" value="Tyrosine-protein kinase etk"/>
    <property type="match status" value="1"/>
</dbReference>
<evidence type="ECO:0000256" key="13">
    <source>
        <dbReference type="ARBA" id="ARBA00022989"/>
    </source>
</evidence>
<dbReference type="RefSeq" id="WP_109092409.1">
    <property type="nucleotide sequence ID" value="NZ_QETB01000001.1"/>
</dbReference>
<name>A0A2V1K647_9ACTO</name>
<dbReference type="EMBL" id="QETB01000001">
    <property type="protein sequence ID" value="PWF26908.1"/>
    <property type="molecule type" value="Genomic_DNA"/>
</dbReference>
<dbReference type="EC" id="2.7.10.2" evidence="5"/>
<dbReference type="InterPro" id="IPR003856">
    <property type="entry name" value="LPS_length_determ_N"/>
</dbReference>
<dbReference type="InterPro" id="IPR027417">
    <property type="entry name" value="P-loop_NTPase"/>
</dbReference>
<keyword evidence="11" id="KW-0418">Kinase</keyword>
<dbReference type="GO" id="GO:0042802">
    <property type="term" value="F:identical protein binding"/>
    <property type="evidence" value="ECO:0007669"/>
    <property type="project" value="UniProtKB-ARBA"/>
</dbReference>
<keyword evidence="7" id="KW-0997">Cell inner membrane</keyword>
<proteinExistence type="inferred from homology"/>
<keyword evidence="14 17" id="KW-0472">Membrane</keyword>
<evidence type="ECO:0000256" key="17">
    <source>
        <dbReference type="SAM" id="Phobius"/>
    </source>
</evidence>
<evidence type="ECO:0000313" key="20">
    <source>
        <dbReference type="EMBL" id="PWF26908.1"/>
    </source>
</evidence>
<keyword evidence="10" id="KW-0547">Nucleotide-binding</keyword>
<evidence type="ECO:0000256" key="3">
    <source>
        <dbReference type="ARBA" id="ARBA00007316"/>
    </source>
</evidence>
<keyword evidence="12" id="KW-0067">ATP-binding</keyword>
<evidence type="ECO:0000256" key="10">
    <source>
        <dbReference type="ARBA" id="ARBA00022741"/>
    </source>
</evidence>
<evidence type="ECO:0000256" key="12">
    <source>
        <dbReference type="ARBA" id="ARBA00022840"/>
    </source>
</evidence>
<keyword evidence="8" id="KW-0808">Transferase</keyword>
<keyword evidence="21" id="KW-1185">Reference proteome</keyword>
<dbReference type="Proteomes" id="UP000245283">
    <property type="component" value="Unassembled WGS sequence"/>
</dbReference>
<dbReference type="InterPro" id="IPR005702">
    <property type="entry name" value="Wzc-like_C"/>
</dbReference>
<comment type="catalytic activity">
    <reaction evidence="16">
        <text>L-tyrosyl-[protein] + ATP = O-phospho-L-tyrosyl-[protein] + ADP + H(+)</text>
        <dbReference type="Rhea" id="RHEA:10596"/>
        <dbReference type="Rhea" id="RHEA-COMP:10136"/>
        <dbReference type="Rhea" id="RHEA-COMP:20101"/>
        <dbReference type="ChEBI" id="CHEBI:15378"/>
        <dbReference type="ChEBI" id="CHEBI:30616"/>
        <dbReference type="ChEBI" id="CHEBI:46858"/>
        <dbReference type="ChEBI" id="CHEBI:61978"/>
        <dbReference type="ChEBI" id="CHEBI:456216"/>
        <dbReference type="EC" id="2.7.10.2"/>
    </reaction>
</comment>
<evidence type="ECO:0000256" key="16">
    <source>
        <dbReference type="ARBA" id="ARBA00051245"/>
    </source>
</evidence>
<dbReference type="OrthoDB" id="9812433at2"/>
<evidence type="ECO:0000259" key="18">
    <source>
        <dbReference type="Pfam" id="PF02706"/>
    </source>
</evidence>
<dbReference type="Gene3D" id="3.40.50.300">
    <property type="entry name" value="P-loop containing nucleotide triphosphate hydrolases"/>
    <property type="match status" value="1"/>
</dbReference>
<sequence length="449" mass="47917">MVLRDYFNVLRKNWLIIIVSTLLLLGGAAAWTFTRTPQYEATTQLFVSVRSGDSSAGELTQGSAYAQQAVASYMEIADSAIVLDTVREELDLTESRRELAKRISADSPQGTVLINIRATDPDPQQAALISDTTSAVLAEVITDQLEGVSSESPARVQIDIVQPADVPDAPITPRVWLNLVLGLVGGLALGITIALFRNILDTKVRTPEDVTTLTDLPVIGRIGRNPESSSDPLVAFTDPMSPLSEPYRALRTNLRYMMVDGSLNRVVITSATSGDGKSTIAANLAIVMADAGARTLLIDGDLRKPNVAQLFGIEGGVGLSDLLIGSVTQEEVIQQWGPRDVYLLPAGRIPPNPSELLSSEAMKQLLTEVFAAYDYVIIDAPPALSVTDPAILSRLTAGALVVVSAGRTRKGDLTEALGSIARINGHVLGIIMNRIPKIGTGTYYGSVSE</sequence>
<keyword evidence="15" id="KW-0829">Tyrosine-protein kinase</keyword>
<evidence type="ECO:0000313" key="21">
    <source>
        <dbReference type="Proteomes" id="UP000245283"/>
    </source>
</evidence>
<dbReference type="PANTHER" id="PTHR32309">
    <property type="entry name" value="TYROSINE-PROTEIN KINASE"/>
    <property type="match status" value="1"/>
</dbReference>
<comment type="similarity">
    <text evidence="4">Belongs to the etk/wzc family.</text>
</comment>
<dbReference type="PANTHER" id="PTHR32309:SF13">
    <property type="entry name" value="FERRIC ENTEROBACTIN TRANSPORT PROTEIN FEPE"/>
    <property type="match status" value="1"/>
</dbReference>
<evidence type="ECO:0000256" key="14">
    <source>
        <dbReference type="ARBA" id="ARBA00023136"/>
    </source>
</evidence>
<dbReference type="GO" id="GO:0004715">
    <property type="term" value="F:non-membrane spanning protein tyrosine kinase activity"/>
    <property type="evidence" value="ECO:0007669"/>
    <property type="project" value="UniProtKB-EC"/>
</dbReference>
<evidence type="ECO:0000256" key="15">
    <source>
        <dbReference type="ARBA" id="ARBA00023137"/>
    </source>
</evidence>
<evidence type="ECO:0000256" key="8">
    <source>
        <dbReference type="ARBA" id="ARBA00022679"/>
    </source>
</evidence>
<dbReference type="SUPFAM" id="SSF52540">
    <property type="entry name" value="P-loop containing nucleoside triphosphate hydrolases"/>
    <property type="match status" value="1"/>
</dbReference>
<evidence type="ECO:0000256" key="11">
    <source>
        <dbReference type="ARBA" id="ARBA00022777"/>
    </source>
</evidence>
<feature type="transmembrane region" description="Helical" evidence="17">
    <location>
        <begin position="175"/>
        <end position="196"/>
    </location>
</feature>
<comment type="similarity">
    <text evidence="3">Belongs to the CpsD/CapB family.</text>
</comment>
<evidence type="ECO:0000256" key="2">
    <source>
        <dbReference type="ARBA" id="ARBA00006683"/>
    </source>
</evidence>
<evidence type="ECO:0000256" key="9">
    <source>
        <dbReference type="ARBA" id="ARBA00022692"/>
    </source>
</evidence>
<protein>
    <recommendedName>
        <fullName evidence="5">non-specific protein-tyrosine kinase</fullName>
        <ecNumber evidence="5">2.7.10.2</ecNumber>
    </recommendedName>
</protein>
<keyword evidence="6" id="KW-1003">Cell membrane</keyword>